<reference evidence="2" key="1">
    <citation type="journal article" date="2019" name="Int. J. Syst. Evol. Microbiol.">
        <title>The Global Catalogue of Microorganisms (GCM) 10K type strain sequencing project: providing services to taxonomists for standard genome sequencing and annotation.</title>
        <authorList>
            <consortium name="The Broad Institute Genomics Platform"/>
            <consortium name="The Broad Institute Genome Sequencing Center for Infectious Disease"/>
            <person name="Wu L."/>
            <person name="Ma J."/>
        </authorList>
    </citation>
    <scope>NUCLEOTIDE SEQUENCE [LARGE SCALE GENOMIC DNA]</scope>
    <source>
        <strain evidence="2">CGMCC 4.7638</strain>
    </source>
</reference>
<protein>
    <submittedName>
        <fullName evidence="1">Uncharacterized protein</fullName>
    </submittedName>
</protein>
<proteinExistence type="predicted"/>
<dbReference type="RefSeq" id="WP_344264667.1">
    <property type="nucleotide sequence ID" value="NZ_BAAAHV010000002.1"/>
</dbReference>
<gene>
    <name evidence="1" type="ORF">ACFSUT_46560</name>
</gene>
<evidence type="ECO:0000313" key="1">
    <source>
        <dbReference type="EMBL" id="MFD2487808.1"/>
    </source>
</evidence>
<comment type="caution">
    <text evidence="1">The sequence shown here is derived from an EMBL/GenBank/DDBJ whole genome shotgun (WGS) entry which is preliminary data.</text>
</comment>
<accession>A0ABW5IGB5</accession>
<keyword evidence="2" id="KW-1185">Reference proteome</keyword>
<evidence type="ECO:0000313" key="2">
    <source>
        <dbReference type="Proteomes" id="UP001597542"/>
    </source>
</evidence>
<dbReference type="EMBL" id="JBHUKQ010000034">
    <property type="protein sequence ID" value="MFD2487808.1"/>
    <property type="molecule type" value="Genomic_DNA"/>
</dbReference>
<sequence length="47" mass="5113">MAEAMRAVLTEGGLEAARTESSDALVARRLAVSPWRACRDAGFEARY</sequence>
<name>A0ABW5IGB5_9PSEU</name>
<dbReference type="Proteomes" id="UP001597542">
    <property type="component" value="Unassembled WGS sequence"/>
</dbReference>
<organism evidence="1 2">
    <name type="scientific">Amycolatopsis albidoflavus</name>
    <dbReference type="NCBI Taxonomy" id="102226"/>
    <lineage>
        <taxon>Bacteria</taxon>
        <taxon>Bacillati</taxon>
        <taxon>Actinomycetota</taxon>
        <taxon>Actinomycetes</taxon>
        <taxon>Pseudonocardiales</taxon>
        <taxon>Pseudonocardiaceae</taxon>
        <taxon>Amycolatopsis</taxon>
    </lineage>
</organism>